<keyword evidence="1" id="KW-0378">Hydrolase</keyword>
<proteinExistence type="predicted"/>
<dbReference type="SUPFAM" id="SSF50630">
    <property type="entry name" value="Acid proteases"/>
    <property type="match status" value="1"/>
</dbReference>
<keyword evidence="4" id="KW-1185">Reference proteome</keyword>
<dbReference type="Gene3D" id="2.40.70.10">
    <property type="entry name" value="Acid Proteases"/>
    <property type="match status" value="2"/>
</dbReference>
<feature type="region of interest" description="Disordered" evidence="2">
    <location>
        <begin position="679"/>
        <end position="704"/>
    </location>
</feature>
<evidence type="ECO:0008006" key="5">
    <source>
        <dbReference type="Google" id="ProtNLM"/>
    </source>
</evidence>
<organism evidence="3 4">
    <name type="scientific">Purpureocillium lilacinum</name>
    <name type="common">Paecilomyces lilacinus</name>
    <dbReference type="NCBI Taxonomy" id="33203"/>
    <lineage>
        <taxon>Eukaryota</taxon>
        <taxon>Fungi</taxon>
        <taxon>Dikarya</taxon>
        <taxon>Ascomycota</taxon>
        <taxon>Pezizomycotina</taxon>
        <taxon>Sordariomycetes</taxon>
        <taxon>Hypocreomycetidae</taxon>
        <taxon>Hypocreales</taxon>
        <taxon>Ophiocordycipitaceae</taxon>
        <taxon>Purpureocillium</taxon>
    </lineage>
</organism>
<feature type="compositionally biased region" description="Acidic residues" evidence="2">
    <location>
        <begin position="106"/>
        <end position="117"/>
    </location>
</feature>
<dbReference type="EMBL" id="JAWRVI010000030">
    <property type="protein sequence ID" value="KAK4087651.1"/>
    <property type="molecule type" value="Genomic_DNA"/>
</dbReference>
<dbReference type="InterPro" id="IPR001969">
    <property type="entry name" value="Aspartic_peptidase_AS"/>
</dbReference>
<evidence type="ECO:0000313" key="4">
    <source>
        <dbReference type="Proteomes" id="UP001287286"/>
    </source>
</evidence>
<sequence>MDRLTKGWVQHLRKTAGQEIAARSCCPLCGAEIQPDLDSFTAHVRANVSSHPTLADAADIEEAFKHVTIHNPRSKLATRSSDATGLDRPTRKRPVPSASAAVNDADGLEWPEDPDDENQTKGNRRGSKKLCSPPASVAQQRGSSPPTPGRSRSRLNNMSDFDRGAASNRPTGRQLWSPDDDARPKTPVTRHSQLASFSHSRRARQTRTQRSSPRNGDSSVEPSSACEMIRQPETRPISQEQLIAEVRGIYAGLVMIESKCKEYSSSQETGQLSQGQYQALISLQRSALSKHHDFLLASHHPSVEGALRRLAFQYHAIIARTKALQRQQSQFEWRIDGLVNGNPISALADTGANCVAISEEQAKRLNLTPEPGGAGRRFRLPCGQVRESSGVVQTNFKFANQEGSGVSYPLRCYIMPQLERDLILPFKFLQDTGTFSQHRNRLKEVPIGPFDQERVSLRLLDGHSAFENEDKARLAGFVGGLPCVAIPDTGSTIMAMAASFAADRGLDIDSTRRIKVRFADGTEATTLGTATASWALREDDYPVNYEWHVLEGLSVNAILSIDYIKSHDIFGGEHESSFVDADTAVDWEHSDIFGIFRVAEGSEELGKLADDFFTDINSPDRFTYPQRVKEYARREEIQNAIAKLPTAQHETAQAAEKDRQRYWEHRQRIHILGLNRQLVQHGDEPPPDTAAAELSSLEPSDKRPDRRWKLWRRYK</sequence>
<evidence type="ECO:0000256" key="2">
    <source>
        <dbReference type="SAM" id="MobiDB-lite"/>
    </source>
</evidence>
<dbReference type="Pfam" id="PF13650">
    <property type="entry name" value="Asp_protease_2"/>
    <property type="match status" value="1"/>
</dbReference>
<dbReference type="CDD" id="cd00303">
    <property type="entry name" value="retropepsin_like"/>
    <property type="match status" value="2"/>
</dbReference>
<evidence type="ECO:0000313" key="3">
    <source>
        <dbReference type="EMBL" id="KAK4087651.1"/>
    </source>
</evidence>
<protein>
    <recommendedName>
        <fullName evidence="5">Peptidase A2 domain-containing protein</fullName>
    </recommendedName>
</protein>
<keyword evidence="1" id="KW-0064">Aspartyl protease</keyword>
<evidence type="ECO:0000256" key="1">
    <source>
        <dbReference type="ARBA" id="ARBA00022750"/>
    </source>
</evidence>
<feature type="region of interest" description="Disordered" evidence="2">
    <location>
        <begin position="71"/>
        <end position="225"/>
    </location>
</feature>
<name>A0ABR0BUV4_PURLI</name>
<dbReference type="Proteomes" id="UP001287286">
    <property type="component" value="Unassembled WGS sequence"/>
</dbReference>
<reference evidence="3 4" key="1">
    <citation type="journal article" date="2024" name="Microbiol. Resour. Announc.">
        <title>Genome annotations for the ascomycete fungi Trichoderma harzianum, Trichoderma aggressivum, and Purpureocillium lilacinum.</title>
        <authorList>
            <person name="Beijen E.P.W."/>
            <person name="Ohm R.A."/>
        </authorList>
    </citation>
    <scope>NUCLEOTIDE SEQUENCE [LARGE SCALE GENOMIC DNA]</scope>
    <source>
        <strain evidence="3 4">CBS 150709</strain>
    </source>
</reference>
<accession>A0ABR0BUV4</accession>
<gene>
    <name evidence="3" type="ORF">Purlil1_7982</name>
</gene>
<dbReference type="InterPro" id="IPR021109">
    <property type="entry name" value="Peptidase_aspartic_dom_sf"/>
</dbReference>
<dbReference type="PROSITE" id="PS00141">
    <property type="entry name" value="ASP_PROTEASE"/>
    <property type="match status" value="1"/>
</dbReference>
<comment type="caution">
    <text evidence="3">The sequence shown here is derived from an EMBL/GenBank/DDBJ whole genome shotgun (WGS) entry which is preliminary data.</text>
</comment>
<keyword evidence="1" id="KW-0645">Protease</keyword>